<dbReference type="InterPro" id="IPR036728">
    <property type="entry name" value="PBP_GOBP_sf"/>
</dbReference>
<name>A0A0H3VBZ2_9HYME</name>
<dbReference type="AlphaFoldDB" id="A0A0H3VBZ2"/>
<reference evidence="2" key="1">
    <citation type="submission" date="2014-06" db="EMBL/GenBank/DDBJ databases">
        <title>An odorant binding protein is a constituent of venom from the parasitoid wasp Pteromalus puparum.</title>
        <authorList>
            <person name="Wang L."/>
            <person name="Zhu J.-Y."/>
            <person name="Qian C."/>
            <person name="Fang Q."/>
            <person name="Ye G.-Y."/>
        </authorList>
    </citation>
    <scope>NUCLEOTIDE SEQUENCE</scope>
</reference>
<protein>
    <submittedName>
        <fullName evidence="2">Odorant-binding protein</fullName>
    </submittedName>
</protein>
<dbReference type="GO" id="GO:0005549">
    <property type="term" value="F:odorant binding"/>
    <property type="evidence" value="ECO:0007669"/>
    <property type="project" value="InterPro"/>
</dbReference>
<dbReference type="SMR" id="A0A0H3VBZ2"/>
<accession>A0A0H3VBZ2</accession>
<dbReference type="SUPFAM" id="SSF47565">
    <property type="entry name" value="Insect pheromone/odorant-binding proteins"/>
    <property type="match status" value="1"/>
</dbReference>
<gene>
    <name evidence="2" type="primary">OBP</name>
</gene>
<dbReference type="Pfam" id="PF01395">
    <property type="entry name" value="PBP_GOBP"/>
    <property type="match status" value="1"/>
</dbReference>
<proteinExistence type="evidence at transcript level"/>
<evidence type="ECO:0000313" key="2">
    <source>
        <dbReference type="EMBL" id="AJW76495.1"/>
    </source>
</evidence>
<organism evidence="2">
    <name type="scientific">Pteromalus puparum</name>
    <dbReference type="NCBI Taxonomy" id="32389"/>
    <lineage>
        <taxon>Eukaryota</taxon>
        <taxon>Metazoa</taxon>
        <taxon>Ecdysozoa</taxon>
        <taxon>Arthropoda</taxon>
        <taxon>Hexapoda</taxon>
        <taxon>Insecta</taxon>
        <taxon>Pterygota</taxon>
        <taxon>Neoptera</taxon>
        <taxon>Endopterygota</taxon>
        <taxon>Hymenoptera</taxon>
        <taxon>Apocrita</taxon>
        <taxon>Proctotrupomorpha</taxon>
        <taxon>Chalcidoidea</taxon>
        <taxon>Pteromalidae</taxon>
        <taxon>Pteromalinae</taxon>
        <taxon>Pteromalus</taxon>
    </lineage>
</organism>
<evidence type="ECO:0000256" key="1">
    <source>
        <dbReference type="SAM" id="SignalP"/>
    </source>
</evidence>
<feature type="chain" id="PRO_5005203175" evidence="1">
    <location>
        <begin position="23"/>
        <end position="131"/>
    </location>
</feature>
<sequence>MKASVFLLIAFAVFAFTEHATAVLDEWFDNCAKSYGHTKESISKLPESERSCALQICLMRNFGLINKDNSLNVNYLLERRKSHVSESKIHDTVKTCDAESLGTLEKACKAVKCLMDSLPESGFNSKPNVTD</sequence>
<dbReference type="EMBL" id="KM051529">
    <property type="protein sequence ID" value="AJW76495.1"/>
    <property type="molecule type" value="mRNA"/>
</dbReference>
<dbReference type="Gene3D" id="1.10.238.20">
    <property type="entry name" value="Pheromone/general odorant binding protein domain"/>
    <property type="match status" value="1"/>
</dbReference>
<dbReference type="CDD" id="cd23992">
    <property type="entry name" value="PBP_GOBP"/>
    <property type="match status" value="1"/>
</dbReference>
<keyword evidence="1" id="KW-0732">Signal</keyword>
<feature type="signal peptide" evidence="1">
    <location>
        <begin position="1"/>
        <end position="22"/>
    </location>
</feature>
<dbReference type="InterPro" id="IPR006170">
    <property type="entry name" value="PBP/GOBP"/>
</dbReference>